<feature type="transmembrane region" description="Helical" evidence="6">
    <location>
        <begin position="146"/>
        <end position="165"/>
    </location>
</feature>
<feature type="transmembrane region" description="Helical" evidence="6">
    <location>
        <begin position="6"/>
        <end position="26"/>
    </location>
</feature>
<evidence type="ECO:0000256" key="3">
    <source>
        <dbReference type="ARBA" id="ARBA00022692"/>
    </source>
</evidence>
<keyword evidence="5 6" id="KW-0472">Membrane</keyword>
<dbReference type="Pfam" id="PF03239">
    <property type="entry name" value="FTR1"/>
    <property type="match status" value="1"/>
</dbReference>
<dbReference type="GO" id="GO:0015093">
    <property type="term" value="F:ferrous iron transmembrane transporter activity"/>
    <property type="evidence" value="ECO:0007669"/>
    <property type="project" value="TreeGrafter"/>
</dbReference>
<comment type="caution">
    <text evidence="7">The sequence shown here is derived from an EMBL/GenBank/DDBJ whole genome shotgun (WGS) entry which is preliminary data.</text>
</comment>
<accession>A0A0F9DR64</accession>
<gene>
    <name evidence="7" type="ORF">LCGC14_2515870</name>
</gene>
<name>A0A0F9DR64_9ZZZZ</name>
<comment type="similarity">
    <text evidence="2">Belongs to the oxidase-dependent Fe transporter (OFeT) (TC 9.A.10.1) family.</text>
</comment>
<dbReference type="PANTHER" id="PTHR31632">
    <property type="entry name" value="IRON TRANSPORTER FTH1"/>
    <property type="match status" value="1"/>
</dbReference>
<reference evidence="7" key="1">
    <citation type="journal article" date="2015" name="Nature">
        <title>Complex archaea that bridge the gap between prokaryotes and eukaryotes.</title>
        <authorList>
            <person name="Spang A."/>
            <person name="Saw J.H."/>
            <person name="Jorgensen S.L."/>
            <person name="Zaremba-Niedzwiedzka K."/>
            <person name="Martijn J."/>
            <person name="Lind A.E."/>
            <person name="van Eijk R."/>
            <person name="Schleper C."/>
            <person name="Guy L."/>
            <person name="Ettema T.J."/>
        </authorList>
    </citation>
    <scope>NUCLEOTIDE SEQUENCE</scope>
</reference>
<feature type="transmembrane region" description="Helical" evidence="6">
    <location>
        <begin position="108"/>
        <end position="126"/>
    </location>
</feature>
<feature type="transmembrane region" description="Helical" evidence="6">
    <location>
        <begin position="71"/>
        <end position="88"/>
    </location>
</feature>
<evidence type="ECO:0000256" key="2">
    <source>
        <dbReference type="ARBA" id="ARBA00008333"/>
    </source>
</evidence>
<dbReference type="InterPro" id="IPR004923">
    <property type="entry name" value="FTR1/Fip1/EfeU"/>
</dbReference>
<organism evidence="7">
    <name type="scientific">marine sediment metagenome</name>
    <dbReference type="NCBI Taxonomy" id="412755"/>
    <lineage>
        <taxon>unclassified sequences</taxon>
        <taxon>metagenomes</taxon>
        <taxon>ecological metagenomes</taxon>
    </lineage>
</organism>
<keyword evidence="4 6" id="KW-1133">Transmembrane helix</keyword>
<evidence type="ECO:0000256" key="4">
    <source>
        <dbReference type="ARBA" id="ARBA00022989"/>
    </source>
</evidence>
<keyword evidence="3 6" id="KW-0812">Transmembrane</keyword>
<protein>
    <recommendedName>
        <fullName evidence="8">Iron permease FTR1 family protein</fullName>
    </recommendedName>
</protein>
<evidence type="ECO:0000256" key="1">
    <source>
        <dbReference type="ARBA" id="ARBA00004141"/>
    </source>
</evidence>
<dbReference type="AlphaFoldDB" id="A0A0F9DR64"/>
<evidence type="ECO:0000256" key="5">
    <source>
        <dbReference type="ARBA" id="ARBA00023136"/>
    </source>
</evidence>
<dbReference type="GO" id="GO:0033573">
    <property type="term" value="C:high-affinity iron permease complex"/>
    <property type="evidence" value="ECO:0007669"/>
    <property type="project" value="InterPro"/>
</dbReference>
<evidence type="ECO:0000313" key="7">
    <source>
        <dbReference type="EMBL" id="KKL14418.1"/>
    </source>
</evidence>
<feature type="transmembrane region" description="Helical" evidence="6">
    <location>
        <begin position="177"/>
        <end position="198"/>
    </location>
</feature>
<proteinExistence type="inferred from homology"/>
<dbReference type="EMBL" id="LAZR01040466">
    <property type="protein sequence ID" value="KKL14418.1"/>
    <property type="molecule type" value="Genomic_DNA"/>
</dbReference>
<feature type="transmembrane region" description="Helical" evidence="6">
    <location>
        <begin position="242"/>
        <end position="261"/>
    </location>
</feature>
<sequence>MGGSFLITLREGLEAGLIVAIILAYLRSTNQRRHFRTVLVAALAAVAVSLVVGAAIFGIAGEFEGRGAEAFEGLAMLAAVGVLSWMIVWMKRQSAGIKKSLEHEMAEAIGMGSVLALALIPFSAILREGLETAVFLFAATRTSTPLESTIGATAGIIVAIGLTWGIYSGGYRVNLRVFFNVTGILLIFFAAGLLIHGIHELQEAALLPISIEHVWDINYIVDDGSGVGLWLKALLGYNGNPSLLEVVAYPLYLVLAFWYFIAMRPAAPAVAPTSVPAAARVRLAERETDPPIAE</sequence>
<evidence type="ECO:0000256" key="6">
    <source>
        <dbReference type="SAM" id="Phobius"/>
    </source>
</evidence>
<comment type="subcellular location">
    <subcellularLocation>
        <location evidence="1">Membrane</location>
        <topology evidence="1">Multi-pass membrane protein</topology>
    </subcellularLocation>
</comment>
<feature type="transmembrane region" description="Helical" evidence="6">
    <location>
        <begin position="38"/>
        <end position="59"/>
    </location>
</feature>
<dbReference type="PANTHER" id="PTHR31632:SF2">
    <property type="entry name" value="PLASMA MEMBRANE IRON PERMEASE"/>
    <property type="match status" value="1"/>
</dbReference>
<evidence type="ECO:0008006" key="8">
    <source>
        <dbReference type="Google" id="ProtNLM"/>
    </source>
</evidence>